<accession>A0A3S4VHA3</accession>
<organism evidence="12 13">
    <name type="scientific">Arachnia propionica</name>
    <dbReference type="NCBI Taxonomy" id="1750"/>
    <lineage>
        <taxon>Bacteria</taxon>
        <taxon>Bacillati</taxon>
        <taxon>Actinomycetota</taxon>
        <taxon>Actinomycetes</taxon>
        <taxon>Propionibacteriales</taxon>
        <taxon>Propionibacteriaceae</taxon>
        <taxon>Arachnia</taxon>
    </lineage>
</organism>
<keyword evidence="6" id="KW-0547">Nucleotide-binding</keyword>
<dbReference type="InterPro" id="IPR015856">
    <property type="entry name" value="ABC_transpr_CbiO/EcfA_su"/>
</dbReference>
<dbReference type="GO" id="GO:0005524">
    <property type="term" value="F:ATP binding"/>
    <property type="evidence" value="ECO:0007669"/>
    <property type="project" value="UniProtKB-KW"/>
</dbReference>
<evidence type="ECO:0000313" key="13">
    <source>
        <dbReference type="Proteomes" id="UP000273044"/>
    </source>
</evidence>
<dbReference type="Pfam" id="PF00005">
    <property type="entry name" value="ABC_tran"/>
    <property type="match status" value="2"/>
</dbReference>
<dbReference type="EC" id="3.6.3.-" evidence="12"/>
<keyword evidence="4" id="KW-1003">Cell membrane</keyword>
<dbReference type="GO" id="GO:0016887">
    <property type="term" value="F:ATP hydrolysis activity"/>
    <property type="evidence" value="ECO:0007669"/>
    <property type="project" value="InterPro"/>
</dbReference>
<protein>
    <submittedName>
        <fullName evidence="12">HMP/thiamine import ATP-binding protein YkoD</fullName>
        <ecNumber evidence="12">3.6.3.-</ecNumber>
    </submittedName>
</protein>
<comment type="subcellular location">
    <subcellularLocation>
        <location evidence="1">Cell membrane</location>
        <topology evidence="1">Peripheral membrane protein</topology>
    </subcellularLocation>
</comment>
<dbReference type="RefSeq" id="WP_061787310.1">
    <property type="nucleotide sequence ID" value="NZ_CP128406.1"/>
</dbReference>
<dbReference type="SUPFAM" id="SSF52540">
    <property type="entry name" value="P-loop containing nucleoside triphosphate hydrolases"/>
    <property type="match status" value="2"/>
</dbReference>
<dbReference type="InterPro" id="IPR017871">
    <property type="entry name" value="ABC_transporter-like_CS"/>
</dbReference>
<keyword evidence="5" id="KW-0677">Repeat</keyword>
<evidence type="ECO:0000313" key="12">
    <source>
        <dbReference type="EMBL" id="VEH68995.1"/>
    </source>
</evidence>
<evidence type="ECO:0000259" key="11">
    <source>
        <dbReference type="PROSITE" id="PS50893"/>
    </source>
</evidence>
<name>A0A3S4VHA3_9ACTN</name>
<proteinExistence type="inferred from homology"/>
<keyword evidence="3" id="KW-0813">Transport</keyword>
<keyword evidence="8" id="KW-1278">Translocase</keyword>
<dbReference type="GO" id="GO:0043190">
    <property type="term" value="C:ATP-binding cassette (ABC) transporter complex"/>
    <property type="evidence" value="ECO:0007669"/>
    <property type="project" value="TreeGrafter"/>
</dbReference>
<dbReference type="SMART" id="SM00382">
    <property type="entry name" value="AAA"/>
    <property type="match status" value="2"/>
</dbReference>
<dbReference type="AlphaFoldDB" id="A0A3S4VHA3"/>
<feature type="domain" description="ABC transporter" evidence="11">
    <location>
        <begin position="262"/>
        <end position="485"/>
    </location>
</feature>
<dbReference type="PROSITE" id="PS00211">
    <property type="entry name" value="ABC_TRANSPORTER_1"/>
    <property type="match status" value="1"/>
</dbReference>
<comment type="similarity">
    <text evidence="2">Belongs to the ABC transporter superfamily.</text>
</comment>
<dbReference type="PANTHER" id="PTHR43553">
    <property type="entry name" value="HEAVY METAL TRANSPORTER"/>
    <property type="match status" value="1"/>
</dbReference>
<dbReference type="Gene3D" id="3.40.50.300">
    <property type="entry name" value="P-loop containing nucleotide triphosphate hydrolases"/>
    <property type="match status" value="2"/>
</dbReference>
<keyword evidence="13" id="KW-1185">Reference proteome</keyword>
<evidence type="ECO:0000256" key="8">
    <source>
        <dbReference type="ARBA" id="ARBA00022967"/>
    </source>
</evidence>
<dbReference type="CDD" id="cd03225">
    <property type="entry name" value="ABC_cobalt_CbiO_domain1"/>
    <property type="match status" value="1"/>
</dbReference>
<dbReference type="CDD" id="cd03226">
    <property type="entry name" value="ABC_cobalt_CbiO_domain2"/>
    <property type="match status" value="1"/>
</dbReference>
<dbReference type="PANTHER" id="PTHR43553:SF23">
    <property type="entry name" value="ABC TRANSPORTER ATP-BINDING COMPONENT"/>
    <property type="match status" value="1"/>
</dbReference>
<comment type="function">
    <text evidence="10">Probably part of an ABC transporter complex. Responsible for energy coupling to the transport system.</text>
</comment>
<keyword evidence="9" id="KW-0472">Membrane</keyword>
<evidence type="ECO:0000256" key="5">
    <source>
        <dbReference type="ARBA" id="ARBA00022737"/>
    </source>
</evidence>
<sequence>MIEFHDVTFTYGEESSQGLEGVSLHVRQGETVVLCGESGCGKSTVTRLINGLIPHFYEGSLEGEVLLDGRRVRDMRLYELSERVGSVFQNPRTQFYNVESTAELAFGCENLGIPPEEIRRRIAQTAERLALENLLDRSLFTMSGGEKQRIACGSVDTTQPDVMVLDEPSSDLDLFAIRDLARVVQRWRDDGKTLVIAEHRIFYLLDLADRFIYIRDGRIEQEFTPAELRELTSEALAELGLRAPEPWKLKPSEPQGESTENVRIREFECVTAGRRRLSIPELTLPRGEIIAVLGRNGAGKTTFARNLCALEKHGRGVFEIGGVSYNARKRRELVYMVMQDVNHQLFTEDVISELLLSMGDSESEDSREQAKEILQSLDLDGKVDRHPMSLSGGEKQRLAIGSAIAADREVLILDEPTSGLDYRRMTEVADALRAMRANGKTVFVITHDIELVLRCCDHAIYLEAGEVTHSSRMDEDGVEHLREFFQ</sequence>
<evidence type="ECO:0000256" key="9">
    <source>
        <dbReference type="ARBA" id="ARBA00023136"/>
    </source>
</evidence>
<keyword evidence="7 12" id="KW-0067">ATP-binding</keyword>
<evidence type="ECO:0000256" key="6">
    <source>
        <dbReference type="ARBA" id="ARBA00022741"/>
    </source>
</evidence>
<evidence type="ECO:0000256" key="7">
    <source>
        <dbReference type="ARBA" id="ARBA00022840"/>
    </source>
</evidence>
<feature type="domain" description="ABC transporter" evidence="11">
    <location>
        <begin position="2"/>
        <end position="241"/>
    </location>
</feature>
<dbReference type="EMBL" id="LR134406">
    <property type="protein sequence ID" value="VEH68995.1"/>
    <property type="molecule type" value="Genomic_DNA"/>
</dbReference>
<keyword evidence="12" id="KW-0378">Hydrolase</keyword>
<evidence type="ECO:0000256" key="3">
    <source>
        <dbReference type="ARBA" id="ARBA00022448"/>
    </source>
</evidence>
<gene>
    <name evidence="12" type="primary">ykoD_3</name>
    <name evidence="12" type="ORF">NCTC12967_00259</name>
</gene>
<dbReference type="InterPro" id="IPR027417">
    <property type="entry name" value="P-loop_NTPase"/>
</dbReference>
<dbReference type="Proteomes" id="UP000273044">
    <property type="component" value="Chromosome"/>
</dbReference>
<dbReference type="PROSITE" id="PS50893">
    <property type="entry name" value="ABC_TRANSPORTER_2"/>
    <property type="match status" value="2"/>
</dbReference>
<dbReference type="GeneID" id="64405758"/>
<dbReference type="GO" id="GO:0042626">
    <property type="term" value="F:ATPase-coupled transmembrane transporter activity"/>
    <property type="evidence" value="ECO:0007669"/>
    <property type="project" value="TreeGrafter"/>
</dbReference>
<dbReference type="InterPro" id="IPR003593">
    <property type="entry name" value="AAA+_ATPase"/>
</dbReference>
<evidence type="ECO:0000256" key="4">
    <source>
        <dbReference type="ARBA" id="ARBA00022475"/>
    </source>
</evidence>
<evidence type="ECO:0000256" key="10">
    <source>
        <dbReference type="ARBA" id="ARBA00025157"/>
    </source>
</evidence>
<dbReference type="InterPro" id="IPR003439">
    <property type="entry name" value="ABC_transporter-like_ATP-bd"/>
</dbReference>
<reference evidence="12 13" key="1">
    <citation type="submission" date="2018-12" db="EMBL/GenBank/DDBJ databases">
        <authorList>
            <consortium name="Pathogen Informatics"/>
        </authorList>
    </citation>
    <scope>NUCLEOTIDE SEQUENCE [LARGE SCALE GENOMIC DNA]</scope>
    <source>
        <strain evidence="12 13">NCTC12967</strain>
    </source>
</reference>
<evidence type="ECO:0000256" key="2">
    <source>
        <dbReference type="ARBA" id="ARBA00005417"/>
    </source>
</evidence>
<evidence type="ECO:0000256" key="1">
    <source>
        <dbReference type="ARBA" id="ARBA00004202"/>
    </source>
</evidence>
<dbReference type="InterPro" id="IPR050095">
    <property type="entry name" value="ECF_ABC_transporter_ATP-bd"/>
</dbReference>